<sequence length="78" mass="8497">MPPILCSPLNSLPFFSQWMLGVGFPEAAQRNLTVLAAGTARSFLSIRSGLVQYGASVGETHNARVKEHYGIVHGYHLK</sequence>
<evidence type="ECO:0000313" key="1">
    <source>
        <dbReference type="EMBL" id="TNN23846.1"/>
    </source>
</evidence>
<dbReference type="Proteomes" id="UP000314294">
    <property type="component" value="Unassembled WGS sequence"/>
</dbReference>
<protein>
    <submittedName>
        <fullName evidence="1">Uncharacterized protein</fullName>
    </submittedName>
</protein>
<reference evidence="1 2" key="1">
    <citation type="submission" date="2019-03" db="EMBL/GenBank/DDBJ databases">
        <title>First draft genome of Liparis tanakae, snailfish: a comprehensive survey of snailfish specific genes.</title>
        <authorList>
            <person name="Kim W."/>
            <person name="Song I."/>
            <person name="Jeong J.-H."/>
            <person name="Kim D."/>
            <person name="Kim S."/>
            <person name="Ryu S."/>
            <person name="Song J.Y."/>
            <person name="Lee S.K."/>
        </authorList>
    </citation>
    <scope>NUCLEOTIDE SEQUENCE [LARGE SCALE GENOMIC DNA]</scope>
    <source>
        <tissue evidence="1">Muscle</tissue>
    </source>
</reference>
<keyword evidence="2" id="KW-1185">Reference proteome</keyword>
<gene>
    <name evidence="1" type="ORF">EYF80_066033</name>
</gene>
<accession>A0A4Z2E4K4</accession>
<proteinExistence type="predicted"/>
<dbReference type="AlphaFoldDB" id="A0A4Z2E4K4"/>
<name>A0A4Z2E4K4_9TELE</name>
<comment type="caution">
    <text evidence="1">The sequence shown here is derived from an EMBL/GenBank/DDBJ whole genome shotgun (WGS) entry which is preliminary data.</text>
</comment>
<organism evidence="1 2">
    <name type="scientific">Liparis tanakae</name>
    <name type="common">Tanaka's snailfish</name>
    <dbReference type="NCBI Taxonomy" id="230148"/>
    <lineage>
        <taxon>Eukaryota</taxon>
        <taxon>Metazoa</taxon>
        <taxon>Chordata</taxon>
        <taxon>Craniata</taxon>
        <taxon>Vertebrata</taxon>
        <taxon>Euteleostomi</taxon>
        <taxon>Actinopterygii</taxon>
        <taxon>Neopterygii</taxon>
        <taxon>Teleostei</taxon>
        <taxon>Neoteleostei</taxon>
        <taxon>Acanthomorphata</taxon>
        <taxon>Eupercaria</taxon>
        <taxon>Perciformes</taxon>
        <taxon>Cottioidei</taxon>
        <taxon>Cottales</taxon>
        <taxon>Liparidae</taxon>
        <taxon>Liparis</taxon>
    </lineage>
</organism>
<evidence type="ECO:0000313" key="2">
    <source>
        <dbReference type="Proteomes" id="UP000314294"/>
    </source>
</evidence>
<dbReference type="EMBL" id="SRLO01017175">
    <property type="protein sequence ID" value="TNN23846.1"/>
    <property type="molecule type" value="Genomic_DNA"/>
</dbReference>